<dbReference type="PANTHER" id="PTHR48094">
    <property type="entry name" value="PROTEIN/NUCLEIC ACID DEGLYCASE DJ-1-RELATED"/>
    <property type="match status" value="1"/>
</dbReference>
<comment type="similarity">
    <text evidence="3">Belongs to the peptidase C56 family. HSP31-like subfamily.</text>
</comment>
<gene>
    <name evidence="5" type="ORF">WJX72_004903</name>
</gene>
<dbReference type="PANTHER" id="PTHR48094:SF11">
    <property type="entry name" value="GLUTATHIONE-INDEPENDENT GLYOXALASE HSP31-RELATED"/>
    <property type="match status" value="1"/>
</dbReference>
<name>A0AAW1Q755_9CHLO</name>
<comment type="caution">
    <text evidence="5">The sequence shown here is derived from an EMBL/GenBank/DDBJ whole genome shotgun (WGS) entry which is preliminary data.</text>
</comment>
<dbReference type="SUPFAM" id="SSF52317">
    <property type="entry name" value="Class I glutamine amidotransferase-like"/>
    <property type="match status" value="1"/>
</dbReference>
<dbReference type="GO" id="GO:0019172">
    <property type="term" value="F:glyoxalase III activity"/>
    <property type="evidence" value="ECO:0007669"/>
    <property type="project" value="TreeGrafter"/>
</dbReference>
<evidence type="ECO:0000313" key="5">
    <source>
        <dbReference type="EMBL" id="KAK9816766.1"/>
    </source>
</evidence>
<keyword evidence="2" id="KW-0456">Lyase</keyword>
<evidence type="ECO:0000313" key="6">
    <source>
        <dbReference type="Proteomes" id="UP001489004"/>
    </source>
</evidence>
<dbReference type="GO" id="GO:0019243">
    <property type="term" value="P:methylglyoxal catabolic process to D-lactate via S-lactoyl-glutathione"/>
    <property type="evidence" value="ECO:0007669"/>
    <property type="project" value="TreeGrafter"/>
</dbReference>
<dbReference type="CDD" id="cd03141">
    <property type="entry name" value="GATase1_Hsp31_like"/>
    <property type="match status" value="1"/>
</dbReference>
<dbReference type="EMBL" id="JALJOR010000005">
    <property type="protein sequence ID" value="KAK9816766.1"/>
    <property type="molecule type" value="Genomic_DNA"/>
</dbReference>
<dbReference type="GO" id="GO:0005737">
    <property type="term" value="C:cytoplasm"/>
    <property type="evidence" value="ECO:0007669"/>
    <property type="project" value="TreeGrafter"/>
</dbReference>
<dbReference type="InterPro" id="IPR050325">
    <property type="entry name" value="Prot/Nucl_acid_deglycase"/>
</dbReference>
<accession>A0AAW1Q755</accession>
<dbReference type="Proteomes" id="UP001489004">
    <property type="component" value="Unassembled WGS sequence"/>
</dbReference>
<dbReference type="InterPro" id="IPR029062">
    <property type="entry name" value="Class_I_gatase-like"/>
</dbReference>
<evidence type="ECO:0000259" key="4">
    <source>
        <dbReference type="Pfam" id="PF01965"/>
    </source>
</evidence>
<evidence type="ECO:0000256" key="2">
    <source>
        <dbReference type="ARBA" id="ARBA00023239"/>
    </source>
</evidence>
<keyword evidence="6" id="KW-1185">Reference proteome</keyword>
<feature type="domain" description="DJ-1/PfpI" evidence="4">
    <location>
        <begin position="27"/>
        <end position="223"/>
    </location>
</feature>
<protein>
    <recommendedName>
        <fullName evidence="4">DJ-1/PfpI domain-containing protein</fullName>
    </recommendedName>
</protein>
<dbReference type="Pfam" id="PF01965">
    <property type="entry name" value="DJ-1_PfpI"/>
    <property type="match status" value="1"/>
</dbReference>
<sequence>MGKTVLFVITSHDSLGDSGQKTGTWAEEVAAPYYVFKNAGWQVKLASVKGGKVPVDAASLQGDFKTAAVEKFLAESEAMAAFENTVPLSQVADSQPDAVFLPGGHGVVWDLPGNKTLDTLLEKTFAAGNVVSAVCHGPCGLLGAKTADGDSILKGKRCTGFSNSEEDAVGKSQVVPFLLEDRMKELGGRYEKAGNWTSFAIADGNLITGQNPQSSERVAQLVVAA</sequence>
<proteinExistence type="inferred from homology"/>
<evidence type="ECO:0000256" key="3">
    <source>
        <dbReference type="ARBA" id="ARBA00038493"/>
    </source>
</evidence>
<organism evidence="5 6">
    <name type="scientific">[Myrmecia] bisecta</name>
    <dbReference type="NCBI Taxonomy" id="41462"/>
    <lineage>
        <taxon>Eukaryota</taxon>
        <taxon>Viridiplantae</taxon>
        <taxon>Chlorophyta</taxon>
        <taxon>core chlorophytes</taxon>
        <taxon>Trebouxiophyceae</taxon>
        <taxon>Trebouxiales</taxon>
        <taxon>Trebouxiaceae</taxon>
        <taxon>Myrmecia</taxon>
    </lineage>
</organism>
<dbReference type="Gene3D" id="3.40.50.880">
    <property type="match status" value="1"/>
</dbReference>
<dbReference type="InterPro" id="IPR002818">
    <property type="entry name" value="DJ-1/PfpI"/>
</dbReference>
<evidence type="ECO:0000256" key="1">
    <source>
        <dbReference type="ARBA" id="ARBA00023016"/>
    </source>
</evidence>
<keyword evidence="1" id="KW-0346">Stress response</keyword>
<reference evidence="5 6" key="1">
    <citation type="journal article" date="2024" name="Nat. Commun.">
        <title>Phylogenomics reveals the evolutionary origins of lichenization in chlorophyte algae.</title>
        <authorList>
            <person name="Puginier C."/>
            <person name="Libourel C."/>
            <person name="Otte J."/>
            <person name="Skaloud P."/>
            <person name="Haon M."/>
            <person name="Grisel S."/>
            <person name="Petersen M."/>
            <person name="Berrin J.G."/>
            <person name="Delaux P.M."/>
            <person name="Dal Grande F."/>
            <person name="Keller J."/>
        </authorList>
    </citation>
    <scope>NUCLEOTIDE SEQUENCE [LARGE SCALE GENOMIC DNA]</scope>
    <source>
        <strain evidence="5 6">SAG 2043</strain>
    </source>
</reference>
<dbReference type="AlphaFoldDB" id="A0AAW1Q755"/>